<evidence type="ECO:0000256" key="1">
    <source>
        <dbReference type="SAM" id="Phobius"/>
    </source>
</evidence>
<sequence>MGEMIRVLIVVTVIAVNFIAMTELSTFSRSAKYIKEDMEIAVHDAALQLNTAELAQGQIVFNEGKALDTFHETFQLNSGMNEGDYEVIEFIVMDDSNSIFPEIYVHPVYGFEDIVMGPSVIALVESSSDQYFKTRSNTIRRVASYTYTFN</sequence>
<organism evidence="2">
    <name type="scientific">Alkalihalophilus sp. As8PL</name>
    <dbReference type="NCBI Taxonomy" id="3237103"/>
    <lineage>
        <taxon>Bacteria</taxon>
        <taxon>Bacillati</taxon>
        <taxon>Bacillota</taxon>
        <taxon>Bacilli</taxon>
        <taxon>Bacillales</taxon>
        <taxon>Bacillaceae</taxon>
        <taxon>Alkalihalophilus</taxon>
    </lineage>
</organism>
<feature type="transmembrane region" description="Helical" evidence="1">
    <location>
        <begin position="6"/>
        <end position="25"/>
    </location>
</feature>
<reference evidence="2" key="1">
    <citation type="submission" date="2024-07" db="EMBL/GenBank/DDBJ databases">
        <title>Identification and characteristics of an arsenic-resistant bacterial isolate, which belongs to a novel species.</title>
        <authorList>
            <person name="Juszczyk A."/>
            <person name="Kowalczyk A."/>
            <person name="Was K."/>
            <person name="Kosowicz W."/>
            <person name="Budzyn A."/>
            <person name="Latowski D."/>
        </authorList>
    </citation>
    <scope>NUCLEOTIDE SEQUENCE</scope>
    <source>
        <strain evidence="2">As8PL</strain>
        <plasmid evidence="2">unnamed</plasmid>
    </source>
</reference>
<dbReference type="RefSeq" id="WP_368502671.1">
    <property type="nucleotide sequence ID" value="NZ_CP162550.1"/>
</dbReference>
<accession>A0AB39BML3</accession>
<protein>
    <submittedName>
        <fullName evidence="2">Uncharacterized protein</fullName>
    </submittedName>
</protein>
<keyword evidence="2" id="KW-0614">Plasmid</keyword>
<dbReference type="EMBL" id="CP162550">
    <property type="protein sequence ID" value="XDI35053.1"/>
    <property type="molecule type" value="Genomic_DNA"/>
</dbReference>
<dbReference type="AlphaFoldDB" id="A0AB39BML3"/>
<keyword evidence="1" id="KW-0812">Transmembrane</keyword>
<proteinExistence type="predicted"/>
<keyword evidence="1" id="KW-0472">Membrane</keyword>
<geneLocation type="plasmid" evidence="2">
    <name>unnamed</name>
</geneLocation>
<evidence type="ECO:0000313" key="2">
    <source>
        <dbReference type="EMBL" id="XDI35053.1"/>
    </source>
</evidence>
<gene>
    <name evidence="2" type="ORF">AB3N04_00825</name>
</gene>
<keyword evidence="1" id="KW-1133">Transmembrane helix</keyword>
<name>A0AB39BML3_9BACI</name>